<gene>
    <name evidence="8" type="ORF">AC631_04816</name>
</gene>
<keyword evidence="5" id="KW-0175">Coiled coil</keyword>
<dbReference type="InterPro" id="IPR050675">
    <property type="entry name" value="OAF3"/>
</dbReference>
<dbReference type="OrthoDB" id="4159781at2759"/>
<organism evidence="8 9">
    <name type="scientific">Debaryomyces fabryi</name>
    <dbReference type="NCBI Taxonomy" id="58627"/>
    <lineage>
        <taxon>Eukaryota</taxon>
        <taxon>Fungi</taxon>
        <taxon>Dikarya</taxon>
        <taxon>Ascomycota</taxon>
        <taxon>Saccharomycotina</taxon>
        <taxon>Pichiomycetes</taxon>
        <taxon>Debaryomycetaceae</taxon>
        <taxon>Debaryomyces</taxon>
    </lineage>
</organism>
<evidence type="ECO:0000256" key="3">
    <source>
        <dbReference type="ARBA" id="ARBA00023163"/>
    </source>
</evidence>
<sequence length="868" mass="101235">MSNKKQHLHDDQRFTSETHKPLRNISGGEYDRGDELLYSKIEKLNNKIKDLEASITIATLQNKQDSDGLTIQNSVNRSIQKGYINPTSESLGDTKSIGTDFRFIGYNPTMSDECTINFLDSLNKDPRSELKAPVTPFGPLKFIILLRQDPGGILVWKYLTSPNRIHFSIESVFKKNPKNEDLERRSRQFYGDKYIKRLDKTYSDTDIIETKKAISNFGPKLGICFHPVVISNSTCLLEQIKQVLPDRRTLNILVDIFFENLFPFFPILDESAFRADIFRLVEINTSDKSNGEIRDIVLGSKHDLAFLATLLITLRLSYLSLFSYLIEKNEEFLKSEDSSLNSKNRRLLMEHPIPIEAINIAELCLKEFDLTTESCLALFQSLCIMHIYHKHAPEEDPSNNHQSTISIGILYQMANSLFLNRDPEYILHFSERKADERIDMLKRNLWYYLVCADIDDSIVFGSEIYTVESNYDTKKPFLSEDSSKISEIEKQTIIAFDKLYPVLMSAHGILALIFRVKSEMKFSDLAQRLTDFEILVEKTLGNMGTYLVSNNCYPEFFKIQKFKLYLYCKLMLLYIYYCFFLYFENRNVQLNIFYLKKLWTIVYDELGYSCDNFLYYFEGLFGSGFVLIVTPIFEYLTRMRMLFCQFRVRLTSTLRSISMHTFNKSLVKNSLIKLYSKSLNALINIISELEMSSESTMSNLSDRYFYAWKSFQSYRYGRNILDDHTLYEIDEESSSNANLKYSLDELQQLENLLRHVLGLMNYKSSGLINGRNGYGIHTRKIEECMLYDHQIDKLWFLYDLMRQESLSSRNGVSKYNKRKNLSFMENAHTNDANTRVTNEFDNHILHDNIFGNFAIDDFFSDNPFSLIS</sequence>
<keyword evidence="7" id="KW-0472">Membrane</keyword>
<keyword evidence="1" id="KW-0805">Transcription regulation</keyword>
<feature type="transmembrane region" description="Helical" evidence="7">
    <location>
        <begin position="613"/>
        <end position="633"/>
    </location>
</feature>
<name>A0A0V1PT44_9ASCO</name>
<keyword evidence="7" id="KW-0812">Transmembrane</keyword>
<dbReference type="GO" id="GO:0045944">
    <property type="term" value="P:positive regulation of transcription by RNA polymerase II"/>
    <property type="evidence" value="ECO:0007669"/>
    <property type="project" value="TreeGrafter"/>
</dbReference>
<keyword evidence="9" id="KW-1185">Reference proteome</keyword>
<feature type="region of interest" description="Disordered" evidence="6">
    <location>
        <begin position="1"/>
        <end position="27"/>
    </location>
</feature>
<dbReference type="RefSeq" id="XP_015465530.1">
    <property type="nucleotide sequence ID" value="XM_015613645.1"/>
</dbReference>
<keyword evidence="2" id="KW-0238">DNA-binding</keyword>
<accession>A0A0V1PT44</accession>
<dbReference type="Proteomes" id="UP000054251">
    <property type="component" value="Unassembled WGS sequence"/>
</dbReference>
<dbReference type="EMBL" id="LMYN01000144">
    <property type="protein sequence ID" value="KRZ99427.1"/>
    <property type="molecule type" value="Genomic_DNA"/>
</dbReference>
<reference evidence="8 9" key="1">
    <citation type="submission" date="2015-11" db="EMBL/GenBank/DDBJ databases">
        <title>The genome of Debaryomyces fabryi.</title>
        <authorList>
            <person name="Tafer H."/>
            <person name="Lopandic K."/>
        </authorList>
    </citation>
    <scope>NUCLEOTIDE SEQUENCE [LARGE SCALE GENOMIC DNA]</scope>
    <source>
        <strain evidence="8 9">CBS 789</strain>
    </source>
</reference>
<evidence type="ECO:0000256" key="2">
    <source>
        <dbReference type="ARBA" id="ARBA00023125"/>
    </source>
</evidence>
<proteinExistence type="predicted"/>
<keyword evidence="4" id="KW-0539">Nucleus</keyword>
<feature type="coiled-coil region" evidence="5">
    <location>
        <begin position="34"/>
        <end position="61"/>
    </location>
</feature>
<feature type="transmembrane region" description="Helical" evidence="7">
    <location>
        <begin position="564"/>
        <end position="583"/>
    </location>
</feature>
<evidence type="ECO:0000256" key="5">
    <source>
        <dbReference type="SAM" id="Coils"/>
    </source>
</evidence>
<dbReference type="GeneID" id="26841825"/>
<dbReference type="AlphaFoldDB" id="A0A0V1PT44"/>
<evidence type="ECO:0000256" key="4">
    <source>
        <dbReference type="ARBA" id="ARBA00023242"/>
    </source>
</evidence>
<dbReference type="GO" id="GO:0005634">
    <property type="term" value="C:nucleus"/>
    <property type="evidence" value="ECO:0007669"/>
    <property type="project" value="TreeGrafter"/>
</dbReference>
<comment type="caution">
    <text evidence="8">The sequence shown here is derived from an EMBL/GenBank/DDBJ whole genome shotgun (WGS) entry which is preliminary data.</text>
</comment>
<dbReference type="PANTHER" id="PTHR31069:SF12">
    <property type="entry name" value="TRANSCRIPTION FACTOR DOMAIN-CONTAINING PROTEIN"/>
    <property type="match status" value="1"/>
</dbReference>
<dbReference type="GO" id="GO:0000981">
    <property type="term" value="F:DNA-binding transcription factor activity, RNA polymerase II-specific"/>
    <property type="evidence" value="ECO:0007669"/>
    <property type="project" value="TreeGrafter"/>
</dbReference>
<evidence type="ECO:0000313" key="9">
    <source>
        <dbReference type="Proteomes" id="UP000054251"/>
    </source>
</evidence>
<dbReference type="CDD" id="cd12148">
    <property type="entry name" value="fungal_TF_MHR"/>
    <property type="match status" value="1"/>
</dbReference>
<keyword evidence="3" id="KW-0804">Transcription</keyword>
<evidence type="ECO:0000256" key="7">
    <source>
        <dbReference type="SAM" id="Phobius"/>
    </source>
</evidence>
<protein>
    <submittedName>
        <fullName evidence="8">Uncharacterized protein</fullName>
    </submittedName>
</protein>
<evidence type="ECO:0000256" key="1">
    <source>
        <dbReference type="ARBA" id="ARBA00023015"/>
    </source>
</evidence>
<dbReference type="GO" id="GO:0000978">
    <property type="term" value="F:RNA polymerase II cis-regulatory region sequence-specific DNA binding"/>
    <property type="evidence" value="ECO:0007669"/>
    <property type="project" value="TreeGrafter"/>
</dbReference>
<evidence type="ECO:0000256" key="6">
    <source>
        <dbReference type="SAM" id="MobiDB-lite"/>
    </source>
</evidence>
<evidence type="ECO:0000313" key="8">
    <source>
        <dbReference type="EMBL" id="KRZ99427.1"/>
    </source>
</evidence>
<feature type="compositionally biased region" description="Basic and acidic residues" evidence="6">
    <location>
        <begin position="8"/>
        <end position="20"/>
    </location>
</feature>
<keyword evidence="7" id="KW-1133">Transmembrane helix</keyword>
<dbReference type="PANTHER" id="PTHR31069">
    <property type="entry name" value="OLEATE-ACTIVATED TRANSCRIPTION FACTOR 1-RELATED"/>
    <property type="match status" value="1"/>
</dbReference>